<organism evidence="1">
    <name type="scientific">Tetraodon nigroviridis</name>
    <name type="common">Spotted green pufferfish</name>
    <name type="synonym">Chelonodon nigroviridis</name>
    <dbReference type="NCBI Taxonomy" id="99883"/>
    <lineage>
        <taxon>Eukaryota</taxon>
        <taxon>Metazoa</taxon>
        <taxon>Chordata</taxon>
        <taxon>Craniata</taxon>
        <taxon>Vertebrata</taxon>
        <taxon>Euteleostomi</taxon>
        <taxon>Actinopterygii</taxon>
        <taxon>Neopterygii</taxon>
        <taxon>Teleostei</taxon>
        <taxon>Neoteleostei</taxon>
        <taxon>Acanthomorphata</taxon>
        <taxon>Eupercaria</taxon>
        <taxon>Tetraodontiformes</taxon>
        <taxon>Tetradontoidea</taxon>
        <taxon>Tetraodontidae</taxon>
        <taxon>Tetraodon</taxon>
    </lineage>
</organism>
<dbReference type="AlphaFoldDB" id="Q4RZE2"/>
<comment type="caution">
    <text evidence="1">The sequence shown here is derived from an EMBL/GenBank/DDBJ whole genome shotgun (WGS) entry which is preliminary data.</text>
</comment>
<reference evidence="1" key="2">
    <citation type="submission" date="2004-02" db="EMBL/GenBank/DDBJ databases">
        <authorList>
            <consortium name="Genoscope"/>
            <consortium name="Whitehead Institute Centre for Genome Research"/>
        </authorList>
    </citation>
    <scope>NUCLEOTIDE SEQUENCE</scope>
</reference>
<name>Q4RZE2_TETNG</name>
<dbReference type="KEGG" id="tng:GSTEN00026527G001"/>
<proteinExistence type="predicted"/>
<sequence length="81" mass="9126">MSLMILYWNKVQWSSEVWSARYRATVLKMSSCKWPGASLPMVLIGAPLGRSHCPGQEASSAHRYRITRLYMHLLIDGSEGG</sequence>
<gene>
    <name evidence="1" type="ORF">GSTENG00026527001</name>
</gene>
<protein>
    <submittedName>
        <fullName evidence="1">(spotted green pufferfish) hypothetical protein</fullName>
    </submittedName>
</protein>
<accession>Q4RZE2</accession>
<reference evidence="1" key="1">
    <citation type="journal article" date="2004" name="Nature">
        <title>Genome duplication in the teleost fish Tetraodon nigroviridis reveals the early vertebrate proto-karyotype.</title>
        <authorList>
            <person name="Jaillon O."/>
            <person name="Aury J.-M."/>
            <person name="Brunet F."/>
            <person name="Petit J.-L."/>
            <person name="Stange-Thomann N."/>
            <person name="Mauceli E."/>
            <person name="Bouneau L."/>
            <person name="Fischer C."/>
            <person name="Ozouf-Costaz C."/>
            <person name="Bernot A."/>
            <person name="Nicaud S."/>
            <person name="Jaffe D."/>
            <person name="Fisher S."/>
            <person name="Lutfalla G."/>
            <person name="Dossat C."/>
            <person name="Segurens B."/>
            <person name="Dasilva C."/>
            <person name="Salanoubat M."/>
            <person name="Levy M."/>
            <person name="Boudet N."/>
            <person name="Castellano S."/>
            <person name="Anthouard V."/>
            <person name="Jubin C."/>
            <person name="Castelli V."/>
            <person name="Katinka M."/>
            <person name="Vacherie B."/>
            <person name="Biemont C."/>
            <person name="Skalli Z."/>
            <person name="Cattolico L."/>
            <person name="Poulain J."/>
            <person name="De Berardinis V."/>
            <person name="Cruaud C."/>
            <person name="Duprat S."/>
            <person name="Brottier P."/>
            <person name="Coutanceau J.-P."/>
            <person name="Gouzy J."/>
            <person name="Parra G."/>
            <person name="Lardier G."/>
            <person name="Chapple C."/>
            <person name="McKernan K.J."/>
            <person name="McEwan P."/>
            <person name="Bosak S."/>
            <person name="Kellis M."/>
            <person name="Volff J.-N."/>
            <person name="Guigo R."/>
            <person name="Zody M.C."/>
            <person name="Mesirov J."/>
            <person name="Lindblad-Toh K."/>
            <person name="Birren B."/>
            <person name="Nusbaum C."/>
            <person name="Kahn D."/>
            <person name="Robinson-Rechavi M."/>
            <person name="Laudet V."/>
            <person name="Schachter V."/>
            <person name="Quetier F."/>
            <person name="Saurin W."/>
            <person name="Scarpelli C."/>
            <person name="Wincker P."/>
            <person name="Lander E.S."/>
            <person name="Weissenbach J."/>
            <person name="Roest Crollius H."/>
        </authorList>
    </citation>
    <scope>NUCLEOTIDE SEQUENCE [LARGE SCALE GENOMIC DNA]</scope>
</reference>
<evidence type="ECO:0000313" key="1">
    <source>
        <dbReference type="EMBL" id="CAG06240.1"/>
    </source>
</evidence>
<dbReference type="EMBL" id="CAAE01014936">
    <property type="protein sequence ID" value="CAG06240.1"/>
    <property type="molecule type" value="Genomic_DNA"/>
</dbReference>